<evidence type="ECO:0000256" key="1">
    <source>
        <dbReference type="SAM" id="MobiDB-lite"/>
    </source>
</evidence>
<name>A0A316ZJT6_9BASI</name>
<organism evidence="2 3">
    <name type="scientific">Tilletiopsis washingtonensis</name>
    <dbReference type="NCBI Taxonomy" id="58919"/>
    <lineage>
        <taxon>Eukaryota</taxon>
        <taxon>Fungi</taxon>
        <taxon>Dikarya</taxon>
        <taxon>Basidiomycota</taxon>
        <taxon>Ustilaginomycotina</taxon>
        <taxon>Exobasidiomycetes</taxon>
        <taxon>Entylomatales</taxon>
        <taxon>Entylomatales incertae sedis</taxon>
        <taxon>Tilletiopsis</taxon>
    </lineage>
</organism>
<feature type="region of interest" description="Disordered" evidence="1">
    <location>
        <begin position="123"/>
        <end position="144"/>
    </location>
</feature>
<dbReference type="AlphaFoldDB" id="A0A316ZJT6"/>
<evidence type="ECO:0000313" key="2">
    <source>
        <dbReference type="EMBL" id="PWO01355.1"/>
    </source>
</evidence>
<evidence type="ECO:0000313" key="3">
    <source>
        <dbReference type="Proteomes" id="UP000245946"/>
    </source>
</evidence>
<protein>
    <submittedName>
        <fullName evidence="2">Uncharacterized protein</fullName>
    </submittedName>
</protein>
<keyword evidence="3" id="KW-1185">Reference proteome</keyword>
<dbReference type="EMBL" id="KZ819283">
    <property type="protein sequence ID" value="PWO01355.1"/>
    <property type="molecule type" value="Genomic_DNA"/>
</dbReference>
<dbReference type="Proteomes" id="UP000245946">
    <property type="component" value="Unassembled WGS sequence"/>
</dbReference>
<proteinExistence type="predicted"/>
<dbReference type="GeneID" id="37266561"/>
<accession>A0A316ZJT6</accession>
<sequence>MSRPSVHLKPCGGERASQRAIMLAAPGARGARPIEDPAIRPLRLPMAQVLRRLSPRERRDASLSSCMKRCDASEAAVRGQDGMLGRSARADLGLMTHRRPRAPSFLSPRPCRRLLCWPACPAPRAPQAQDRRRRPRPTATSAAGARCGESIFSMQRHPSCLLDVRVAA</sequence>
<dbReference type="RefSeq" id="XP_025601633.1">
    <property type="nucleotide sequence ID" value="XM_025739015.1"/>
</dbReference>
<reference evidence="2 3" key="1">
    <citation type="journal article" date="2018" name="Mol. Biol. Evol.">
        <title>Broad Genomic Sampling Reveals a Smut Pathogenic Ancestry of the Fungal Clade Ustilaginomycotina.</title>
        <authorList>
            <person name="Kijpornyongpan T."/>
            <person name="Mondo S.J."/>
            <person name="Barry K."/>
            <person name="Sandor L."/>
            <person name="Lee J."/>
            <person name="Lipzen A."/>
            <person name="Pangilinan J."/>
            <person name="LaButti K."/>
            <person name="Hainaut M."/>
            <person name="Henrissat B."/>
            <person name="Grigoriev I.V."/>
            <person name="Spatafora J.W."/>
            <person name="Aime M.C."/>
        </authorList>
    </citation>
    <scope>NUCLEOTIDE SEQUENCE [LARGE SCALE GENOMIC DNA]</scope>
    <source>
        <strain evidence="2 3">MCA 4186</strain>
    </source>
</reference>
<gene>
    <name evidence="2" type="ORF">FA09DRAFT_11648</name>
</gene>